<reference evidence="1 2" key="1">
    <citation type="journal article" date="2024" name="BMC Genomics">
        <title>De novo assembly and annotation of Popillia japonica's genome with initial clues to its potential as an invasive pest.</title>
        <authorList>
            <person name="Cucini C."/>
            <person name="Boschi S."/>
            <person name="Funari R."/>
            <person name="Cardaioli E."/>
            <person name="Iannotti N."/>
            <person name="Marturano G."/>
            <person name="Paoli F."/>
            <person name="Bruttini M."/>
            <person name="Carapelli A."/>
            <person name="Frati F."/>
            <person name="Nardi F."/>
        </authorList>
    </citation>
    <scope>NUCLEOTIDE SEQUENCE [LARGE SCALE GENOMIC DNA]</scope>
    <source>
        <strain evidence="1">DMR45628</strain>
    </source>
</reference>
<dbReference type="AlphaFoldDB" id="A0AAW1MKL1"/>
<organism evidence="1 2">
    <name type="scientific">Popillia japonica</name>
    <name type="common">Japanese beetle</name>
    <dbReference type="NCBI Taxonomy" id="7064"/>
    <lineage>
        <taxon>Eukaryota</taxon>
        <taxon>Metazoa</taxon>
        <taxon>Ecdysozoa</taxon>
        <taxon>Arthropoda</taxon>
        <taxon>Hexapoda</taxon>
        <taxon>Insecta</taxon>
        <taxon>Pterygota</taxon>
        <taxon>Neoptera</taxon>
        <taxon>Endopterygota</taxon>
        <taxon>Coleoptera</taxon>
        <taxon>Polyphaga</taxon>
        <taxon>Scarabaeiformia</taxon>
        <taxon>Scarabaeidae</taxon>
        <taxon>Rutelinae</taxon>
        <taxon>Popillia</taxon>
    </lineage>
</organism>
<proteinExistence type="predicted"/>
<name>A0AAW1MKL1_POPJA</name>
<evidence type="ECO:0000313" key="1">
    <source>
        <dbReference type="EMBL" id="KAK9746533.1"/>
    </source>
</evidence>
<evidence type="ECO:0000313" key="2">
    <source>
        <dbReference type="Proteomes" id="UP001458880"/>
    </source>
</evidence>
<dbReference type="EMBL" id="JASPKY010000039">
    <property type="protein sequence ID" value="KAK9746533.1"/>
    <property type="molecule type" value="Genomic_DNA"/>
</dbReference>
<dbReference type="Proteomes" id="UP001458880">
    <property type="component" value="Unassembled WGS sequence"/>
</dbReference>
<sequence length="233" mass="28760">MDSDSDYVTSYSVDERITEAIRLAKTEEEELNRQKDVQRKYSFERYYNENRSDDTAIFNLKGLHFLTFRHDKIKFRFQPSDIVWTNRSIFFDCSLRYRRNYWVLRRDTFPANYKPRIYNLFYKKDPSFSVNDSKIIDVLLTIYEILVDWSKKHEEFHRRRYEDYKAGLDIYLHSEEEELFLTADEIRDLHEKRYQILQRMVEEEELFLTADEIRDLHEKRYQILQRMVPPNID</sequence>
<keyword evidence="2" id="KW-1185">Reference proteome</keyword>
<comment type="caution">
    <text evidence="1">The sequence shown here is derived from an EMBL/GenBank/DDBJ whole genome shotgun (WGS) entry which is preliminary data.</text>
</comment>
<gene>
    <name evidence="1" type="ORF">QE152_g6065</name>
</gene>
<accession>A0AAW1MKL1</accession>
<protein>
    <submittedName>
        <fullName evidence="1">Uncharacterized protein</fullName>
    </submittedName>
</protein>